<evidence type="ECO:0000313" key="3">
    <source>
        <dbReference type="EMBL" id="KAK3607785.1"/>
    </source>
</evidence>
<organism evidence="3 4">
    <name type="scientific">Potamilus streckersoni</name>
    <dbReference type="NCBI Taxonomy" id="2493646"/>
    <lineage>
        <taxon>Eukaryota</taxon>
        <taxon>Metazoa</taxon>
        <taxon>Spiralia</taxon>
        <taxon>Lophotrochozoa</taxon>
        <taxon>Mollusca</taxon>
        <taxon>Bivalvia</taxon>
        <taxon>Autobranchia</taxon>
        <taxon>Heteroconchia</taxon>
        <taxon>Palaeoheterodonta</taxon>
        <taxon>Unionida</taxon>
        <taxon>Unionoidea</taxon>
        <taxon>Unionidae</taxon>
        <taxon>Ambleminae</taxon>
        <taxon>Lampsilini</taxon>
        <taxon>Potamilus</taxon>
    </lineage>
</organism>
<keyword evidence="4" id="KW-1185">Reference proteome</keyword>
<evidence type="ECO:0008006" key="5">
    <source>
        <dbReference type="Google" id="ProtNLM"/>
    </source>
</evidence>
<evidence type="ECO:0000256" key="1">
    <source>
        <dbReference type="SAM" id="Phobius"/>
    </source>
</evidence>
<reference evidence="3" key="3">
    <citation type="submission" date="2023-05" db="EMBL/GenBank/DDBJ databases">
        <authorList>
            <person name="Smith C.H."/>
        </authorList>
    </citation>
    <scope>NUCLEOTIDE SEQUENCE</scope>
    <source>
        <strain evidence="3">CHS0354</strain>
        <tissue evidence="3">Mantle</tissue>
    </source>
</reference>
<evidence type="ECO:0000256" key="2">
    <source>
        <dbReference type="SAM" id="SignalP"/>
    </source>
</evidence>
<keyword evidence="1" id="KW-0472">Membrane</keyword>
<protein>
    <recommendedName>
        <fullName evidence="5">C-type lectin domain-containing protein</fullName>
    </recommendedName>
</protein>
<dbReference type="AlphaFoldDB" id="A0AAE0WBZ1"/>
<reference evidence="3" key="1">
    <citation type="journal article" date="2021" name="Genome Biol. Evol.">
        <title>A High-Quality Reference Genome for a Parasitic Bivalve with Doubly Uniparental Inheritance (Bivalvia: Unionida).</title>
        <authorList>
            <person name="Smith C.H."/>
        </authorList>
    </citation>
    <scope>NUCLEOTIDE SEQUENCE</scope>
    <source>
        <strain evidence="3">CHS0354</strain>
    </source>
</reference>
<gene>
    <name evidence="3" type="ORF">CHS0354_031284</name>
</gene>
<sequence length="265" mass="29980">MTVECGVGLIFMFLQMQLALISSSRMSGNNTSYIRATKQMSWLMARDFCTNASHSFITSVSDVHAFNSLSVGEFIWINAKEYSFCYLTKENNTFEECIYITIAQEDKRSNQTYICSKGDQFETTEDKQPFNDAVQRCLKTKRVLQLVNSFTLPLILPGNKTSWIDRFDRKSVIDSLSKLDTAETLTRKVKMLSTLEELNREISILRSAAENTQTNGDDGNTMLIPIVIGSSIGGVILLAVIIIIVTVAFRKYRKTQFRQVPACRV</sequence>
<evidence type="ECO:0000313" key="4">
    <source>
        <dbReference type="Proteomes" id="UP001195483"/>
    </source>
</evidence>
<keyword evidence="2" id="KW-0732">Signal</keyword>
<dbReference type="EMBL" id="JAEAOA010001875">
    <property type="protein sequence ID" value="KAK3607785.1"/>
    <property type="molecule type" value="Genomic_DNA"/>
</dbReference>
<proteinExistence type="predicted"/>
<keyword evidence="1" id="KW-1133">Transmembrane helix</keyword>
<dbReference type="Proteomes" id="UP001195483">
    <property type="component" value="Unassembled WGS sequence"/>
</dbReference>
<feature type="chain" id="PRO_5042105958" description="C-type lectin domain-containing protein" evidence="2">
    <location>
        <begin position="20"/>
        <end position="265"/>
    </location>
</feature>
<accession>A0AAE0WBZ1</accession>
<keyword evidence="1" id="KW-0812">Transmembrane</keyword>
<feature type="signal peptide" evidence="2">
    <location>
        <begin position="1"/>
        <end position="19"/>
    </location>
</feature>
<reference evidence="3" key="2">
    <citation type="journal article" date="2021" name="Genome Biol. Evol.">
        <title>Developing a high-quality reference genome for a parasitic bivalve with doubly uniparental inheritance (Bivalvia: Unionida).</title>
        <authorList>
            <person name="Smith C.H."/>
        </authorList>
    </citation>
    <scope>NUCLEOTIDE SEQUENCE</scope>
    <source>
        <strain evidence="3">CHS0354</strain>
        <tissue evidence="3">Mantle</tissue>
    </source>
</reference>
<feature type="transmembrane region" description="Helical" evidence="1">
    <location>
        <begin position="222"/>
        <end position="249"/>
    </location>
</feature>
<comment type="caution">
    <text evidence="3">The sequence shown here is derived from an EMBL/GenBank/DDBJ whole genome shotgun (WGS) entry which is preliminary data.</text>
</comment>
<name>A0AAE0WBZ1_9BIVA</name>